<organism evidence="1 2">
    <name type="scientific">Leifsonia shinshuensis</name>
    <dbReference type="NCBI Taxonomy" id="150026"/>
    <lineage>
        <taxon>Bacteria</taxon>
        <taxon>Bacillati</taxon>
        <taxon>Actinomycetota</taxon>
        <taxon>Actinomycetes</taxon>
        <taxon>Micrococcales</taxon>
        <taxon>Microbacteriaceae</taxon>
        <taxon>Leifsonia</taxon>
    </lineage>
</organism>
<sequence>MKRFGLAGLLRVRDLEEQRAAAELAEANRAVDAVRARGSRTRASLAGVRSEAVDAATLSAVVAARASAQVLLGELSALHELAAREAGEARSAHGAARASAVSLEKLRRRHTDSEIARELREEQSALDEVAIQGWRESRKDAV</sequence>
<dbReference type="EMBL" id="CP043641">
    <property type="protein sequence ID" value="QNE36265.1"/>
    <property type="molecule type" value="Genomic_DNA"/>
</dbReference>
<name>A0A7G6YCQ0_9MICO</name>
<evidence type="ECO:0000313" key="2">
    <source>
        <dbReference type="Proteomes" id="UP000515511"/>
    </source>
</evidence>
<keyword evidence="1" id="KW-0966">Cell projection</keyword>
<dbReference type="RefSeq" id="WP_185275701.1">
    <property type="nucleotide sequence ID" value="NZ_CP043641.1"/>
</dbReference>
<dbReference type="KEGG" id="lse:F1C12_14860"/>
<evidence type="ECO:0000313" key="1">
    <source>
        <dbReference type="EMBL" id="QNE36265.1"/>
    </source>
</evidence>
<accession>A0A7G6YCQ0</accession>
<reference evidence="2" key="1">
    <citation type="submission" date="2019-09" db="EMBL/GenBank/DDBJ databases">
        <title>Antimicrobial potential of Antarctic Bacteria.</title>
        <authorList>
            <person name="Benaud N."/>
            <person name="Edwards R.J."/>
            <person name="Ferrari B.C."/>
        </authorList>
    </citation>
    <scope>NUCLEOTIDE SEQUENCE [LARGE SCALE GENOMIC DNA]</scope>
    <source>
        <strain evidence="2">INR9</strain>
    </source>
</reference>
<dbReference type="Proteomes" id="UP000515511">
    <property type="component" value="Chromosome"/>
</dbReference>
<dbReference type="InterPro" id="IPR053716">
    <property type="entry name" value="Flag_assembly_chemotaxis_eff"/>
</dbReference>
<gene>
    <name evidence="1" type="ORF">F1C12_14860</name>
</gene>
<keyword evidence="1" id="KW-0282">Flagellum</keyword>
<dbReference type="Gene3D" id="1.10.287.1700">
    <property type="match status" value="1"/>
</dbReference>
<proteinExistence type="predicted"/>
<protein>
    <submittedName>
        <fullName evidence="1">Flagellar export protein FliJ</fullName>
    </submittedName>
</protein>
<dbReference type="AlphaFoldDB" id="A0A7G6YCQ0"/>
<keyword evidence="1" id="KW-0969">Cilium</keyword>